<name>A0AAW8QY75_9ALTE</name>
<protein>
    <submittedName>
        <fullName evidence="1">Uncharacterized protein</fullName>
    </submittedName>
</protein>
<gene>
    <name evidence="1" type="ORF">RM544_00220</name>
</gene>
<evidence type="ECO:0000313" key="2">
    <source>
        <dbReference type="Proteomes" id="UP001249020"/>
    </source>
</evidence>
<keyword evidence="2" id="KW-1185">Reference proteome</keyword>
<evidence type="ECO:0000313" key="1">
    <source>
        <dbReference type="EMBL" id="MDT0580956.1"/>
    </source>
</evidence>
<accession>A0AAW8QY75</accession>
<organism evidence="1 2">
    <name type="scientific">Brumicola blandensis</name>
    <dbReference type="NCBI Taxonomy" id="3075611"/>
    <lineage>
        <taxon>Bacteria</taxon>
        <taxon>Pseudomonadati</taxon>
        <taxon>Pseudomonadota</taxon>
        <taxon>Gammaproteobacteria</taxon>
        <taxon>Alteromonadales</taxon>
        <taxon>Alteromonadaceae</taxon>
        <taxon>Brumicola</taxon>
    </lineage>
</organism>
<dbReference type="RefSeq" id="WP_311359772.1">
    <property type="nucleotide sequence ID" value="NZ_JAVRIE010000001.1"/>
</dbReference>
<dbReference type="EMBL" id="JAVRIE010000001">
    <property type="protein sequence ID" value="MDT0580956.1"/>
    <property type="molecule type" value="Genomic_DNA"/>
</dbReference>
<comment type="caution">
    <text evidence="1">The sequence shown here is derived from an EMBL/GenBank/DDBJ whole genome shotgun (WGS) entry which is preliminary data.</text>
</comment>
<dbReference type="Proteomes" id="UP001249020">
    <property type="component" value="Unassembled WGS sequence"/>
</dbReference>
<reference evidence="1 2" key="1">
    <citation type="submission" date="2023-09" db="EMBL/GenBank/DDBJ databases">
        <authorList>
            <person name="Rey-Velasco X."/>
        </authorList>
    </citation>
    <scope>NUCLEOTIDE SEQUENCE [LARGE SCALE GENOMIC DNA]</scope>
    <source>
        <strain evidence="1 2">W409</strain>
    </source>
</reference>
<dbReference type="SUPFAM" id="SSF52096">
    <property type="entry name" value="ClpP/crotonase"/>
    <property type="match status" value="1"/>
</dbReference>
<proteinExistence type="predicted"/>
<dbReference type="AlphaFoldDB" id="A0AAW8QY75"/>
<dbReference type="InterPro" id="IPR029045">
    <property type="entry name" value="ClpP/crotonase-like_dom_sf"/>
</dbReference>
<sequence>MLSIVEAYQTVHTNRSLCNNMLRFVIFLGLSLCFANYGNAANISVETKNGRQVLIYNGAVESGDAKRVRYFLRNRRVDEVWLKSGGGVLMEGVQIGLYLREAGTMVKVKSGDSCASSCTVAFLGGLIRTIERGAKYQVHAYSGVLYGIPRRRGESQAQLEQRVLSNPQAYLQAVAKEQMRQKGVSWASRLFVYYRLMIQPAPRARLYSISNSSEANGIKRALARYGDRALQLYLEKQMPVDVARIQKEGISAAHEITMRLERDAMQNMLVGLNALNDQNMLKRRAPEAIRILKIMFESRILATSDLSLETLSEYGFTNVPIPN</sequence>